<accession>J7S471</accession>
<gene>
    <name evidence="2" type="primary">KNAG0B07000</name>
    <name evidence="2" type="ordered locus">KNAG_0B07000</name>
</gene>
<dbReference type="RefSeq" id="XP_022463370.1">
    <property type="nucleotide sequence ID" value="XM_022606701.1"/>
</dbReference>
<keyword evidence="1" id="KW-0472">Membrane</keyword>
<evidence type="ECO:0000313" key="2">
    <source>
        <dbReference type="EMBL" id="CCK69124.1"/>
    </source>
</evidence>
<sequence length="162" mass="18884">MRELDSFETVPNCYSVLQGNTTVHGLPVMRKFRVSMTVLFQHGLFWLFCEPPTMRSKVSCFDISRMPDLYFVTHDCYLYTGLQTCILLDIGIFAIFIHSNEFYLDGDDIIHLLLSNIVQILPYIVRYLLVKQIRRRLLVAKRNTFQCVDDNCGTTVTLPYSR</sequence>
<reference evidence="3" key="2">
    <citation type="submission" date="2012-08" db="EMBL/GenBank/DDBJ databases">
        <title>Genome sequence of Kazachstania naganishii.</title>
        <authorList>
            <person name="Gordon J.L."/>
            <person name="Armisen D."/>
            <person name="Proux-Wera E."/>
            <person name="OhEigeartaigh S.S."/>
            <person name="Byrne K.P."/>
            <person name="Wolfe K.H."/>
        </authorList>
    </citation>
    <scope>NUCLEOTIDE SEQUENCE [LARGE SCALE GENOMIC DNA]</scope>
    <source>
        <strain evidence="3">ATCC MYA-139 / BCRC 22969 / CBS 8797 / CCRC 22969 / KCTC 17520 / NBRC 10181 / NCYC 3082</strain>
    </source>
</reference>
<keyword evidence="1" id="KW-1133">Transmembrane helix</keyword>
<dbReference type="HOGENOM" id="CLU_1635663_0_0_1"/>
<dbReference type="EMBL" id="HE978315">
    <property type="protein sequence ID" value="CCK69124.1"/>
    <property type="molecule type" value="Genomic_DNA"/>
</dbReference>
<feature type="transmembrane region" description="Helical" evidence="1">
    <location>
        <begin position="76"/>
        <end position="97"/>
    </location>
</feature>
<name>J7S471_HUIN7</name>
<reference evidence="2 3" key="1">
    <citation type="journal article" date="2011" name="Proc. Natl. Acad. Sci. U.S.A.">
        <title>Evolutionary erosion of yeast sex chromosomes by mating-type switching accidents.</title>
        <authorList>
            <person name="Gordon J.L."/>
            <person name="Armisen D."/>
            <person name="Proux-Wera E."/>
            <person name="Oheigeartaigh S.S."/>
            <person name="Byrne K.P."/>
            <person name="Wolfe K.H."/>
        </authorList>
    </citation>
    <scope>NUCLEOTIDE SEQUENCE [LARGE SCALE GENOMIC DNA]</scope>
    <source>
        <strain evidence="3">ATCC MYA-139 / BCRC 22969 / CBS 8797 / CCRC 22969 / KCTC 17520 / NBRC 10181 / NCYC 3082</strain>
    </source>
</reference>
<keyword evidence="3" id="KW-1185">Reference proteome</keyword>
<evidence type="ECO:0000313" key="3">
    <source>
        <dbReference type="Proteomes" id="UP000006310"/>
    </source>
</evidence>
<keyword evidence="1" id="KW-0812">Transmembrane</keyword>
<dbReference type="Proteomes" id="UP000006310">
    <property type="component" value="Chromosome 2"/>
</dbReference>
<evidence type="ECO:0000256" key="1">
    <source>
        <dbReference type="SAM" id="Phobius"/>
    </source>
</evidence>
<dbReference type="AlphaFoldDB" id="J7S471"/>
<organism evidence="2 3">
    <name type="scientific">Huiozyma naganishii (strain ATCC MYA-139 / BCRC 22969 / CBS 8797 / KCTC 17520 / NBRC 10181 / NCYC 3082 / Yp74L-3)</name>
    <name type="common">Yeast</name>
    <name type="synonym">Kazachstania naganishii</name>
    <dbReference type="NCBI Taxonomy" id="1071383"/>
    <lineage>
        <taxon>Eukaryota</taxon>
        <taxon>Fungi</taxon>
        <taxon>Dikarya</taxon>
        <taxon>Ascomycota</taxon>
        <taxon>Saccharomycotina</taxon>
        <taxon>Saccharomycetes</taxon>
        <taxon>Saccharomycetales</taxon>
        <taxon>Saccharomycetaceae</taxon>
        <taxon>Huiozyma</taxon>
    </lineage>
</organism>
<dbReference type="KEGG" id="kng:KNAG_0B07000"/>
<proteinExistence type="predicted"/>
<dbReference type="GeneID" id="34524774"/>
<protein>
    <submittedName>
        <fullName evidence="2">Uncharacterized protein</fullName>
    </submittedName>
</protein>
<feature type="transmembrane region" description="Helical" evidence="1">
    <location>
        <begin position="109"/>
        <end position="129"/>
    </location>
</feature>